<keyword evidence="1" id="KW-0472">Membrane</keyword>
<organism evidence="2 3">
    <name type="scientific">Streptomyces coffeae</name>
    <dbReference type="NCBI Taxonomy" id="621382"/>
    <lineage>
        <taxon>Bacteria</taxon>
        <taxon>Bacillati</taxon>
        <taxon>Actinomycetota</taxon>
        <taxon>Actinomycetes</taxon>
        <taxon>Kitasatosporales</taxon>
        <taxon>Streptomycetaceae</taxon>
        <taxon>Streptomyces</taxon>
    </lineage>
</organism>
<evidence type="ECO:0000313" key="2">
    <source>
        <dbReference type="EMBL" id="MBL1101523.1"/>
    </source>
</evidence>
<dbReference type="RefSeq" id="WP_201881142.1">
    <property type="nucleotide sequence ID" value="NZ_JAERRF010000029.1"/>
</dbReference>
<evidence type="ECO:0000256" key="1">
    <source>
        <dbReference type="SAM" id="Phobius"/>
    </source>
</evidence>
<evidence type="ECO:0000313" key="3">
    <source>
        <dbReference type="Proteomes" id="UP000634229"/>
    </source>
</evidence>
<proteinExistence type="predicted"/>
<name>A0ABS1NN54_9ACTN</name>
<sequence length="253" mass="28133">MKIDSSGLRVPSGAMNICCRNRRTKQADIRTKTEVVFHMGASEPVEQAQAGGIRLWLDSQEALERFQADIDHFAALDPNIAWVQEALMARFEELPEEDAIRVITPMWPQFKAMLMPDICPSPGYPYHPPVHHRMALQPSVLPWFGALADGSVPRSLVALRHGLVEGEALRRRVEADLEGPLAADALRNTAKEIKEWEHTSGSAHTREFDVARDELERMVTGPERKWGLIAVAVVFGGVAGYLIAQGYVLSHPI</sequence>
<reference evidence="2 3" key="1">
    <citation type="submission" date="2021-01" db="EMBL/GenBank/DDBJ databases">
        <title>WGS of actinomycetes isolated from Thailand.</title>
        <authorList>
            <person name="Thawai C."/>
        </authorList>
    </citation>
    <scope>NUCLEOTIDE SEQUENCE [LARGE SCALE GENOMIC DNA]</scope>
    <source>
        <strain evidence="2 3">CA1R205</strain>
    </source>
</reference>
<comment type="caution">
    <text evidence="2">The sequence shown here is derived from an EMBL/GenBank/DDBJ whole genome shotgun (WGS) entry which is preliminary data.</text>
</comment>
<feature type="transmembrane region" description="Helical" evidence="1">
    <location>
        <begin position="226"/>
        <end position="248"/>
    </location>
</feature>
<dbReference type="EMBL" id="JAERRF010000029">
    <property type="protein sequence ID" value="MBL1101523.1"/>
    <property type="molecule type" value="Genomic_DNA"/>
</dbReference>
<keyword evidence="1" id="KW-0812">Transmembrane</keyword>
<evidence type="ECO:0008006" key="4">
    <source>
        <dbReference type="Google" id="ProtNLM"/>
    </source>
</evidence>
<keyword evidence="1" id="KW-1133">Transmembrane helix</keyword>
<gene>
    <name evidence="2" type="ORF">JK363_33700</name>
</gene>
<accession>A0ABS1NN54</accession>
<protein>
    <recommendedName>
        <fullName evidence="4">DUF445 family protein</fullName>
    </recommendedName>
</protein>
<keyword evidence="3" id="KW-1185">Reference proteome</keyword>
<dbReference type="Proteomes" id="UP000634229">
    <property type="component" value="Unassembled WGS sequence"/>
</dbReference>